<gene>
    <name evidence="2" type="ORF">JPM2_3240</name>
</gene>
<name>A0A809RUC4_9BACT</name>
<dbReference type="KEGG" id="mfel:JPM2_3240"/>
<keyword evidence="1" id="KW-1133">Transmembrane helix</keyword>
<evidence type="ECO:0000256" key="1">
    <source>
        <dbReference type="SAM" id="Phobius"/>
    </source>
</evidence>
<proteinExistence type="predicted"/>
<keyword evidence="1" id="KW-0472">Membrane</keyword>
<organism evidence="2 3">
    <name type="scientific">Mycoplasmopsis felis</name>
    <dbReference type="NCBI Taxonomy" id="33923"/>
    <lineage>
        <taxon>Bacteria</taxon>
        <taxon>Bacillati</taxon>
        <taxon>Mycoplasmatota</taxon>
        <taxon>Mycoplasmoidales</taxon>
        <taxon>Metamycoplasmataceae</taxon>
        <taxon>Mycoplasmopsis</taxon>
    </lineage>
</organism>
<keyword evidence="3" id="KW-1185">Reference proteome</keyword>
<evidence type="ECO:0000313" key="2">
    <source>
        <dbReference type="EMBL" id="BBU47631.1"/>
    </source>
</evidence>
<protein>
    <submittedName>
        <fullName evidence="2">Uncharacterized protein</fullName>
    </submittedName>
</protein>
<reference evidence="2 3" key="1">
    <citation type="submission" date="2020-01" db="EMBL/GenBank/DDBJ databases">
        <title>Complete genome sequence of Mycoplasma felis strain Myco-2.</title>
        <authorList>
            <person name="Kinoshita Y."/>
            <person name="Niwa H."/>
            <person name="Uchida-Fujii E."/>
            <person name="Nukada T."/>
        </authorList>
    </citation>
    <scope>NUCLEOTIDE SEQUENCE [LARGE SCALE GENOMIC DNA]</scope>
    <source>
        <strain evidence="2 3">Myco-2</strain>
    </source>
</reference>
<accession>A0A809RUC4</accession>
<feature type="transmembrane region" description="Helical" evidence="1">
    <location>
        <begin position="82"/>
        <end position="105"/>
    </location>
</feature>
<dbReference type="RefSeq" id="WP_036430873.1">
    <property type="nucleotide sequence ID" value="NZ_AP022325.1"/>
</dbReference>
<keyword evidence="1" id="KW-0812">Transmembrane</keyword>
<dbReference type="GeneID" id="89496501"/>
<evidence type="ECO:0000313" key="3">
    <source>
        <dbReference type="Proteomes" id="UP000464317"/>
    </source>
</evidence>
<dbReference type="AlphaFoldDB" id="A0A809RUC4"/>
<sequence>MKKEKNDISYDYAIFRTKFEMLLSNEINKIQKFKKNKTNTDYLKMIVGLKKELRNYSIKSQDLKANYLAFLKVKREYQLKRVVWWIVGGFLLFFIIILSITIPFLI</sequence>
<dbReference type="Proteomes" id="UP000464317">
    <property type="component" value="Chromosome"/>
</dbReference>
<dbReference type="EMBL" id="AP022325">
    <property type="protein sequence ID" value="BBU47631.1"/>
    <property type="molecule type" value="Genomic_DNA"/>
</dbReference>